<dbReference type="GO" id="GO:0046872">
    <property type="term" value="F:metal ion binding"/>
    <property type="evidence" value="ECO:0007669"/>
    <property type="project" value="UniProtKB-KW"/>
</dbReference>
<dbReference type="GO" id="GO:0016814">
    <property type="term" value="F:hydrolase activity, acting on carbon-nitrogen (but not peptide) bonds, in cyclic amidines"/>
    <property type="evidence" value="ECO:0007669"/>
    <property type="project" value="UniProtKB-ARBA"/>
</dbReference>
<name>A0A9D7QI58_9RHOO</name>
<protein>
    <submittedName>
        <fullName evidence="6">TRZ/ATZ family hydrolase</fullName>
    </submittedName>
</protein>
<evidence type="ECO:0000256" key="1">
    <source>
        <dbReference type="ARBA" id="ARBA00006745"/>
    </source>
</evidence>
<dbReference type="NCBIfam" id="NF006549">
    <property type="entry name" value="PRK09045.1"/>
    <property type="match status" value="1"/>
</dbReference>
<dbReference type="InterPro" id="IPR032466">
    <property type="entry name" value="Metal_Hydrolase"/>
</dbReference>
<dbReference type="PANTHER" id="PTHR43794:SF11">
    <property type="entry name" value="AMIDOHYDROLASE-RELATED DOMAIN-CONTAINING PROTEIN"/>
    <property type="match status" value="1"/>
</dbReference>
<evidence type="ECO:0000313" key="6">
    <source>
        <dbReference type="EMBL" id="MBK8891036.1"/>
    </source>
</evidence>
<proteinExistence type="inferred from homology"/>
<dbReference type="SUPFAM" id="SSF51556">
    <property type="entry name" value="Metallo-dependent hydrolases"/>
    <property type="match status" value="1"/>
</dbReference>
<dbReference type="Gene3D" id="3.20.20.140">
    <property type="entry name" value="Metal-dependent hydrolases"/>
    <property type="match status" value="1"/>
</dbReference>
<evidence type="ECO:0000256" key="2">
    <source>
        <dbReference type="ARBA" id="ARBA00022723"/>
    </source>
</evidence>
<accession>A0A9D7QI58</accession>
<organism evidence="6 7">
    <name type="scientific">Candidatus Dechloromonas phosphorivorans</name>
    <dbReference type="NCBI Taxonomy" id="2899244"/>
    <lineage>
        <taxon>Bacteria</taxon>
        <taxon>Pseudomonadati</taxon>
        <taxon>Pseudomonadota</taxon>
        <taxon>Betaproteobacteria</taxon>
        <taxon>Rhodocyclales</taxon>
        <taxon>Azonexaceae</taxon>
        <taxon>Dechloromonas</taxon>
    </lineage>
</organism>
<dbReference type="Gene3D" id="2.30.40.10">
    <property type="entry name" value="Urease, subunit C, domain 1"/>
    <property type="match status" value="1"/>
</dbReference>
<comment type="similarity">
    <text evidence="1">Belongs to the metallo-dependent hydrolases superfamily. ATZ/TRZ family.</text>
</comment>
<evidence type="ECO:0000256" key="4">
    <source>
        <dbReference type="ARBA" id="ARBA00022833"/>
    </source>
</evidence>
<feature type="domain" description="Amidohydrolase-related" evidence="5">
    <location>
        <begin position="63"/>
        <end position="411"/>
    </location>
</feature>
<evidence type="ECO:0000313" key="7">
    <source>
        <dbReference type="Proteomes" id="UP000808146"/>
    </source>
</evidence>
<evidence type="ECO:0000256" key="3">
    <source>
        <dbReference type="ARBA" id="ARBA00022801"/>
    </source>
</evidence>
<dbReference type="Proteomes" id="UP000808146">
    <property type="component" value="Unassembled WGS sequence"/>
</dbReference>
<dbReference type="EMBL" id="JADKBR010000016">
    <property type="protein sequence ID" value="MBK8891036.1"/>
    <property type="molecule type" value="Genomic_DNA"/>
</dbReference>
<keyword evidence="2" id="KW-0479">Metal-binding</keyword>
<comment type="caution">
    <text evidence="6">The sequence shown here is derived from an EMBL/GenBank/DDBJ whole genome shotgun (WGS) entry which is preliminary data.</text>
</comment>
<keyword evidence="4" id="KW-0862">Zinc</keyword>
<dbReference type="CDD" id="cd01298">
    <property type="entry name" value="ATZ_TRZ_like"/>
    <property type="match status" value="1"/>
</dbReference>
<evidence type="ECO:0000259" key="5">
    <source>
        <dbReference type="Pfam" id="PF01979"/>
    </source>
</evidence>
<dbReference type="InterPro" id="IPR050287">
    <property type="entry name" value="MTA/SAH_deaminase"/>
</dbReference>
<dbReference type="PANTHER" id="PTHR43794">
    <property type="entry name" value="AMINOHYDROLASE SSNA-RELATED"/>
    <property type="match status" value="1"/>
</dbReference>
<dbReference type="Pfam" id="PF01979">
    <property type="entry name" value="Amidohydro_1"/>
    <property type="match status" value="1"/>
</dbReference>
<sequence>MKTTPEAIDLLIEPRWIAAVDPDVLLKNHAVAVHDGRIVALLATGEARDRFNPGQRVVLEDHILIPGLVNLHTHAAMSLMRGLADDLPLRDWLQDHIWPAESTNASHQFVLDGTRLACAEMLQGGITCFNDMYFFPEAAASAASELGMRAMLGITALEFPTPYASDADDYLDKGLAAREQWLSHPLIGFCLAPHAPYTVADASFERIVTLSAQLNVPIHCHIHETAHEIEESRRLHGVTPLLRLRRLGLLGPGFIGVHAIHIEDGDLELLATTGCSVAHCPTSNLKLASGISPVVRMRQFGINVGLGTDGAASNNRLDMFGEMRLAALLAKGTSGDASALPAREVLRMATLNGAIALGLGQEIGSITPGKAADLVAVSLNGLNTRPCYDPVSHLVHVAGRECVTHVWVAGKCCVDHKALTWAGQNDLESAITLWQNRLEVRSES</sequence>
<dbReference type="SUPFAM" id="SSF51338">
    <property type="entry name" value="Composite domain of metallo-dependent hydrolases"/>
    <property type="match status" value="1"/>
</dbReference>
<dbReference type="GO" id="GO:0019239">
    <property type="term" value="F:deaminase activity"/>
    <property type="evidence" value="ECO:0007669"/>
    <property type="project" value="UniProtKB-ARBA"/>
</dbReference>
<keyword evidence="3 6" id="KW-0378">Hydrolase</keyword>
<dbReference type="InterPro" id="IPR011059">
    <property type="entry name" value="Metal-dep_hydrolase_composite"/>
</dbReference>
<dbReference type="AlphaFoldDB" id="A0A9D7QI58"/>
<dbReference type="InterPro" id="IPR006680">
    <property type="entry name" value="Amidohydro-rel"/>
</dbReference>
<gene>
    <name evidence="6" type="ORF">IPN75_11955</name>
</gene>
<dbReference type="FunFam" id="3.20.20.140:FF:000014">
    <property type="entry name" value="5-methylthioadenosine/S-adenosylhomocysteine deaminase"/>
    <property type="match status" value="1"/>
</dbReference>
<reference evidence="6" key="1">
    <citation type="submission" date="2020-10" db="EMBL/GenBank/DDBJ databases">
        <title>Connecting structure to function with the recovery of over 1000 high-quality activated sludge metagenome-assembled genomes encoding full-length rRNA genes using long-read sequencing.</title>
        <authorList>
            <person name="Singleton C.M."/>
            <person name="Petriglieri F."/>
            <person name="Kristensen J.M."/>
            <person name="Kirkegaard R.H."/>
            <person name="Michaelsen T.Y."/>
            <person name="Andersen M.H."/>
            <person name="Karst S.M."/>
            <person name="Dueholm M.S."/>
            <person name="Nielsen P.H."/>
            <person name="Albertsen M."/>
        </authorList>
    </citation>
    <scope>NUCLEOTIDE SEQUENCE</scope>
    <source>
        <strain evidence="6">OdNE_18-Q3-R46-58_BAT3C.305</strain>
    </source>
</reference>